<dbReference type="PANTHER" id="PTHR38448">
    <property type="entry name" value="REGULATORY PROTEIN YLBF-RELATED"/>
    <property type="match status" value="1"/>
</dbReference>
<sequence>MVAAIADVNIMLEADELSESILSSEIFNKYIEAKQAVQNDPDAQDLLQAFQSIKTDYEEVQRFGKYHPDFKKVTKEVREKKRQIDSHPLIAEYKIAEEELEKLLNEICETIAYKVSPSVKVPSGNPFFDQSCGGCGSGGSCGCS</sequence>
<dbReference type="STRING" id="1464123.SAMN05444126_10221"/>
<name>A0A1H9PTY7_9BACI</name>
<dbReference type="RefSeq" id="WP_093071700.1">
    <property type="nucleotide sequence ID" value="NZ_FOGV01000002.1"/>
</dbReference>
<dbReference type="InterPro" id="IPR052767">
    <property type="entry name" value="Bact_com_dev_regulator"/>
</dbReference>
<dbReference type="Proteomes" id="UP000199318">
    <property type="component" value="Unassembled WGS sequence"/>
</dbReference>
<comment type="caution">
    <text evidence="1">The sequence shown here is derived from an EMBL/GenBank/DDBJ whole genome shotgun (WGS) entry which is preliminary data.</text>
</comment>
<keyword evidence="2" id="KW-1185">Reference proteome</keyword>
<dbReference type="AlphaFoldDB" id="A0A1H9PTY7"/>
<organism evidence="1 2">
    <name type="scientific">Salisediminibacterium halotolerans</name>
    <dbReference type="NCBI Taxonomy" id="517425"/>
    <lineage>
        <taxon>Bacteria</taxon>
        <taxon>Bacillati</taxon>
        <taxon>Bacillota</taxon>
        <taxon>Bacilli</taxon>
        <taxon>Bacillales</taxon>
        <taxon>Bacillaceae</taxon>
        <taxon>Salisediminibacterium</taxon>
    </lineage>
</organism>
<dbReference type="InterPro" id="IPR010368">
    <property type="entry name" value="Com_YlbF"/>
</dbReference>
<dbReference type="SUPFAM" id="SSF158622">
    <property type="entry name" value="YheA/YmcA-like"/>
    <property type="match status" value="1"/>
</dbReference>
<dbReference type="InterPro" id="IPR023378">
    <property type="entry name" value="YheA/YmcA-like_dom_sf"/>
</dbReference>
<protein>
    <submittedName>
        <fullName evidence="1">Cell fate regulator YlbF, YheA/YmcA/DUF963 family (Controls sporulation, competence, biofilm development)</fullName>
    </submittedName>
</protein>
<proteinExistence type="predicted"/>
<dbReference type="Gene3D" id="1.20.1500.10">
    <property type="entry name" value="YheA/YmcA-like"/>
    <property type="match status" value="1"/>
</dbReference>
<evidence type="ECO:0000313" key="2">
    <source>
        <dbReference type="Proteomes" id="UP000199318"/>
    </source>
</evidence>
<dbReference type="Pfam" id="PF06133">
    <property type="entry name" value="Com_YlbF"/>
    <property type="match status" value="1"/>
</dbReference>
<dbReference type="OrthoDB" id="2157513at2"/>
<accession>A0A1H9PTY7</accession>
<dbReference type="EMBL" id="FOGV01000002">
    <property type="protein sequence ID" value="SER51305.1"/>
    <property type="molecule type" value="Genomic_DNA"/>
</dbReference>
<reference evidence="2" key="1">
    <citation type="submission" date="2016-10" db="EMBL/GenBank/DDBJ databases">
        <authorList>
            <person name="de Groot N.N."/>
        </authorList>
    </citation>
    <scope>NUCLEOTIDE SEQUENCE [LARGE SCALE GENOMIC DNA]</scope>
    <source>
        <strain evidence="2">10nlg</strain>
    </source>
</reference>
<dbReference type="PANTHER" id="PTHR38448:SF2">
    <property type="entry name" value="REGULATORY PROTEIN YLBF"/>
    <property type="match status" value="1"/>
</dbReference>
<evidence type="ECO:0000313" key="1">
    <source>
        <dbReference type="EMBL" id="SER51305.1"/>
    </source>
</evidence>
<gene>
    <name evidence="1" type="ORF">SAMN05444126_10221</name>
</gene>